<dbReference type="Pfam" id="PF01250">
    <property type="entry name" value="Ribosomal_S6"/>
    <property type="match status" value="1"/>
</dbReference>
<evidence type="ECO:0000313" key="6">
    <source>
        <dbReference type="Proteomes" id="UP000231214"/>
    </source>
</evidence>
<feature type="region of interest" description="Disordered" evidence="4">
    <location>
        <begin position="96"/>
        <end position="115"/>
    </location>
</feature>
<dbReference type="PANTHER" id="PTHR21011:SF1">
    <property type="entry name" value="SMALL RIBOSOMAL SUBUNIT PROTEIN BS6M"/>
    <property type="match status" value="1"/>
</dbReference>
<dbReference type="PANTHER" id="PTHR21011">
    <property type="entry name" value="MITOCHONDRIAL 28S RIBOSOMAL PROTEIN S6"/>
    <property type="match status" value="1"/>
</dbReference>
<dbReference type="AlphaFoldDB" id="A0A2M6XB25"/>
<organism evidence="5 6">
    <name type="scientific">Candidatus Shapirobacteria bacterium CG09_land_8_20_14_0_10_49_15</name>
    <dbReference type="NCBI Taxonomy" id="1974482"/>
    <lineage>
        <taxon>Bacteria</taxon>
        <taxon>Candidatus Shapironibacteriota</taxon>
    </lineage>
</organism>
<keyword evidence="3" id="KW-0694">RNA-binding</keyword>
<dbReference type="SUPFAM" id="SSF54995">
    <property type="entry name" value="Ribosomal protein S6"/>
    <property type="match status" value="1"/>
</dbReference>
<dbReference type="GO" id="GO:0070181">
    <property type="term" value="F:small ribosomal subunit rRNA binding"/>
    <property type="evidence" value="ECO:0007669"/>
    <property type="project" value="TreeGrafter"/>
</dbReference>
<dbReference type="InterPro" id="IPR035980">
    <property type="entry name" value="Ribosomal_bS6_sf"/>
</dbReference>
<dbReference type="EMBL" id="PEZK01000022">
    <property type="protein sequence ID" value="PIU02208.1"/>
    <property type="molecule type" value="Genomic_DNA"/>
</dbReference>
<comment type="caution">
    <text evidence="5">The sequence shown here is derived from an EMBL/GenBank/DDBJ whole genome shotgun (WGS) entry which is preliminary data.</text>
</comment>
<dbReference type="GO" id="GO:0005737">
    <property type="term" value="C:cytoplasm"/>
    <property type="evidence" value="ECO:0007669"/>
    <property type="project" value="UniProtKB-ARBA"/>
</dbReference>
<dbReference type="InterPro" id="IPR000529">
    <property type="entry name" value="Ribosomal_bS6"/>
</dbReference>
<dbReference type="InterPro" id="IPR014717">
    <property type="entry name" value="Transl_elong_EF1B/ribsomal_bS6"/>
</dbReference>
<keyword evidence="3" id="KW-0687">Ribonucleoprotein</keyword>
<evidence type="ECO:0000256" key="3">
    <source>
        <dbReference type="HAMAP-Rule" id="MF_00360"/>
    </source>
</evidence>
<keyword evidence="3 5" id="KW-0689">Ribosomal protein</keyword>
<evidence type="ECO:0000256" key="1">
    <source>
        <dbReference type="ARBA" id="ARBA00009512"/>
    </source>
</evidence>
<sequence length="115" mass="13047">MRNYELTLIVDPELKAEDQKILLAKIAKLVTDAKGKVTSQDEWGKKELGYPINKKNLGIYFCWQLSLLPAALAGVDRKLKTEDSVMRYLFIKKEKPASPKRKAMVDKKNGPKVAK</sequence>
<dbReference type="GO" id="GO:0006412">
    <property type="term" value="P:translation"/>
    <property type="evidence" value="ECO:0007669"/>
    <property type="project" value="UniProtKB-UniRule"/>
</dbReference>
<accession>A0A2M6XB25</accession>
<feature type="compositionally biased region" description="Basic and acidic residues" evidence="4">
    <location>
        <begin position="96"/>
        <end position="109"/>
    </location>
</feature>
<comment type="similarity">
    <text evidence="1 3">Belongs to the bacterial ribosomal protein bS6 family.</text>
</comment>
<evidence type="ECO:0000256" key="2">
    <source>
        <dbReference type="ARBA" id="ARBA00035294"/>
    </source>
</evidence>
<dbReference type="InterPro" id="IPR020814">
    <property type="entry name" value="Ribosomal_S6_plastid/chlpt"/>
</dbReference>
<dbReference type="HAMAP" id="MF_00360">
    <property type="entry name" value="Ribosomal_bS6"/>
    <property type="match status" value="1"/>
</dbReference>
<evidence type="ECO:0000313" key="5">
    <source>
        <dbReference type="EMBL" id="PIU02208.1"/>
    </source>
</evidence>
<keyword evidence="3" id="KW-0699">rRNA-binding</keyword>
<gene>
    <name evidence="3 5" type="primary">rpsF</name>
    <name evidence="5" type="ORF">COT66_01440</name>
</gene>
<dbReference type="Proteomes" id="UP000231214">
    <property type="component" value="Unassembled WGS sequence"/>
</dbReference>
<dbReference type="NCBIfam" id="TIGR00166">
    <property type="entry name" value="S6"/>
    <property type="match status" value="1"/>
</dbReference>
<dbReference type="GO" id="GO:0005840">
    <property type="term" value="C:ribosome"/>
    <property type="evidence" value="ECO:0007669"/>
    <property type="project" value="UniProtKB-KW"/>
</dbReference>
<name>A0A2M6XB25_9BACT</name>
<dbReference type="CDD" id="cd00473">
    <property type="entry name" value="bS6"/>
    <property type="match status" value="1"/>
</dbReference>
<proteinExistence type="inferred from homology"/>
<evidence type="ECO:0000256" key="4">
    <source>
        <dbReference type="SAM" id="MobiDB-lite"/>
    </source>
</evidence>
<comment type="function">
    <text evidence="3">Binds together with bS18 to 16S ribosomal RNA.</text>
</comment>
<protein>
    <recommendedName>
        <fullName evidence="2 3">Small ribosomal subunit protein bS6</fullName>
    </recommendedName>
</protein>
<dbReference type="GO" id="GO:0003735">
    <property type="term" value="F:structural constituent of ribosome"/>
    <property type="evidence" value="ECO:0007669"/>
    <property type="project" value="InterPro"/>
</dbReference>
<dbReference type="GO" id="GO:1990904">
    <property type="term" value="C:ribonucleoprotein complex"/>
    <property type="evidence" value="ECO:0007669"/>
    <property type="project" value="UniProtKB-KW"/>
</dbReference>
<reference evidence="6" key="1">
    <citation type="submission" date="2017-09" db="EMBL/GenBank/DDBJ databases">
        <title>Depth-based differentiation of microbial function through sediment-hosted aquifers and enrichment of novel symbionts in the deep terrestrial subsurface.</title>
        <authorList>
            <person name="Probst A.J."/>
            <person name="Ladd B."/>
            <person name="Jarett J.K."/>
            <person name="Geller-Mcgrath D.E."/>
            <person name="Sieber C.M.K."/>
            <person name="Emerson J.B."/>
            <person name="Anantharaman K."/>
            <person name="Thomas B.C."/>
            <person name="Malmstrom R."/>
            <person name="Stieglmeier M."/>
            <person name="Klingl A."/>
            <person name="Woyke T."/>
            <person name="Ryan C.M."/>
            <person name="Banfield J.F."/>
        </authorList>
    </citation>
    <scope>NUCLEOTIDE SEQUENCE [LARGE SCALE GENOMIC DNA]</scope>
</reference>
<dbReference type="Gene3D" id="3.30.70.60">
    <property type="match status" value="1"/>
</dbReference>